<organism evidence="1 2">
    <name type="scientific">Gloeomargarita lithophora Alchichica-D10</name>
    <dbReference type="NCBI Taxonomy" id="1188229"/>
    <lineage>
        <taxon>Bacteria</taxon>
        <taxon>Bacillati</taxon>
        <taxon>Cyanobacteriota</taxon>
        <taxon>Cyanophyceae</taxon>
        <taxon>Gloeomargaritales</taxon>
        <taxon>Gloeomargaritaceae</taxon>
        <taxon>Gloeomargarita</taxon>
    </lineage>
</organism>
<dbReference type="AlphaFoldDB" id="A0A1J0AFP4"/>
<reference evidence="1 2" key="1">
    <citation type="submission" date="2016-10" db="EMBL/GenBank/DDBJ databases">
        <title>Description of Gloeomargarita lithophora gen. nov., sp. nov., a thylakoid-bearing basal-branching cyanobacterium with intracellular carbonates, and proposal for Gloeomargaritales ord. nov.</title>
        <authorList>
            <person name="Moreira D."/>
            <person name="Tavera R."/>
            <person name="Benzerara K."/>
            <person name="Skouri-Panet F."/>
            <person name="Couradeau E."/>
            <person name="Gerard E."/>
            <person name="Loussert C."/>
            <person name="Novelo E."/>
            <person name="Zivanovic Y."/>
            <person name="Lopez-Garcia P."/>
        </authorList>
    </citation>
    <scope>NUCLEOTIDE SEQUENCE [LARGE SCALE GENOMIC DNA]</scope>
    <source>
        <strain evidence="1 2">D10</strain>
    </source>
</reference>
<sequence length="16" mass="2018">MKLKRLFSWLKKILRG</sequence>
<keyword evidence="2" id="KW-1185">Reference proteome</keyword>
<accession>A0A1J0AFP4</accession>
<evidence type="ECO:0000313" key="1">
    <source>
        <dbReference type="EMBL" id="APB34761.1"/>
    </source>
</evidence>
<dbReference type="Proteomes" id="UP000180235">
    <property type="component" value="Chromosome"/>
</dbReference>
<proteinExistence type="predicted"/>
<evidence type="ECO:0000313" key="2">
    <source>
        <dbReference type="Proteomes" id="UP000180235"/>
    </source>
</evidence>
<dbReference type="KEGG" id="glt:GlitD10_2427"/>
<gene>
    <name evidence="1" type="ORF">GlitD10_2427</name>
</gene>
<name>A0A1J0AFP4_9CYAN</name>
<protein>
    <submittedName>
        <fullName evidence="1">Uncharacterized protein</fullName>
    </submittedName>
</protein>
<feature type="non-terminal residue" evidence="1">
    <location>
        <position position="16"/>
    </location>
</feature>
<dbReference type="EMBL" id="CP017675">
    <property type="protein sequence ID" value="APB34761.1"/>
    <property type="molecule type" value="Genomic_DNA"/>
</dbReference>